<name>A0ABW0EUT6_9PSEU</name>
<keyword evidence="1" id="KW-0418">Kinase</keyword>
<keyword evidence="3" id="KW-0547">Nucleotide-binding</keyword>
<keyword evidence="1" id="KW-0723">Serine/threonine-protein kinase</keyword>
<dbReference type="InterPro" id="IPR036890">
    <property type="entry name" value="HATPase_C_sf"/>
</dbReference>
<reference evidence="4" key="1">
    <citation type="journal article" date="2019" name="Int. J. Syst. Evol. Microbiol.">
        <title>The Global Catalogue of Microorganisms (GCM) 10K type strain sequencing project: providing services to taxonomists for standard genome sequencing and annotation.</title>
        <authorList>
            <consortium name="The Broad Institute Genomics Platform"/>
            <consortium name="The Broad Institute Genome Sequencing Center for Infectious Disease"/>
            <person name="Wu L."/>
            <person name="Ma J."/>
        </authorList>
    </citation>
    <scope>NUCLEOTIDE SEQUENCE [LARGE SCALE GENOMIC DNA]</scope>
    <source>
        <strain evidence="4">CCUG 59778</strain>
    </source>
</reference>
<dbReference type="SUPFAM" id="SSF55874">
    <property type="entry name" value="ATPase domain of HSP90 chaperone/DNA topoisomerase II/histidine kinase"/>
    <property type="match status" value="1"/>
</dbReference>
<dbReference type="Gene3D" id="3.30.565.10">
    <property type="entry name" value="Histidine kinase-like ATPase, C-terminal domain"/>
    <property type="match status" value="1"/>
</dbReference>
<keyword evidence="4" id="KW-1185">Reference proteome</keyword>
<protein>
    <submittedName>
        <fullName evidence="3">ATP-binding protein</fullName>
    </submittedName>
</protein>
<evidence type="ECO:0000313" key="4">
    <source>
        <dbReference type="Proteomes" id="UP001596157"/>
    </source>
</evidence>
<dbReference type="PANTHER" id="PTHR35526:SF3">
    <property type="entry name" value="ANTI-SIGMA-F FACTOR RSBW"/>
    <property type="match status" value="1"/>
</dbReference>
<dbReference type="InterPro" id="IPR050267">
    <property type="entry name" value="Anti-sigma-factor_SerPK"/>
</dbReference>
<dbReference type="InterPro" id="IPR003594">
    <property type="entry name" value="HATPase_dom"/>
</dbReference>
<accession>A0ABW0EUT6</accession>
<evidence type="ECO:0000259" key="2">
    <source>
        <dbReference type="Pfam" id="PF13581"/>
    </source>
</evidence>
<dbReference type="GO" id="GO:0005524">
    <property type="term" value="F:ATP binding"/>
    <property type="evidence" value="ECO:0007669"/>
    <property type="project" value="UniProtKB-KW"/>
</dbReference>
<sequence>MDASADSEPSGVPLAEPSAALVHEVAAAAVQVSILRRALARWVADLGVPETTAEDIVLAAGEAMANVVDHAYPDDPHGTMTLTAELEPGFLTITVTDTGQWSDAPPQPHRGRGSQIMRAVAPEAAITSTLAGTTVRMTWPWTRVEAD</sequence>
<feature type="domain" description="Histidine kinase/HSP90-like ATPase" evidence="2">
    <location>
        <begin position="26"/>
        <end position="139"/>
    </location>
</feature>
<dbReference type="Pfam" id="PF13581">
    <property type="entry name" value="HATPase_c_2"/>
    <property type="match status" value="1"/>
</dbReference>
<proteinExistence type="predicted"/>
<dbReference type="RefSeq" id="WP_378250986.1">
    <property type="nucleotide sequence ID" value="NZ_JBHSKF010000021.1"/>
</dbReference>
<comment type="caution">
    <text evidence="3">The sequence shown here is derived from an EMBL/GenBank/DDBJ whole genome shotgun (WGS) entry which is preliminary data.</text>
</comment>
<evidence type="ECO:0000313" key="3">
    <source>
        <dbReference type="EMBL" id="MFC5291072.1"/>
    </source>
</evidence>
<organism evidence="3 4">
    <name type="scientific">Actinokineospora guangxiensis</name>
    <dbReference type="NCBI Taxonomy" id="1490288"/>
    <lineage>
        <taxon>Bacteria</taxon>
        <taxon>Bacillati</taxon>
        <taxon>Actinomycetota</taxon>
        <taxon>Actinomycetes</taxon>
        <taxon>Pseudonocardiales</taxon>
        <taxon>Pseudonocardiaceae</taxon>
        <taxon>Actinokineospora</taxon>
    </lineage>
</organism>
<dbReference type="PANTHER" id="PTHR35526">
    <property type="entry name" value="ANTI-SIGMA-F FACTOR RSBW-RELATED"/>
    <property type="match status" value="1"/>
</dbReference>
<dbReference type="EMBL" id="JBHSKF010000021">
    <property type="protein sequence ID" value="MFC5291072.1"/>
    <property type="molecule type" value="Genomic_DNA"/>
</dbReference>
<gene>
    <name evidence="3" type="ORF">ACFPM7_28820</name>
</gene>
<dbReference type="Proteomes" id="UP001596157">
    <property type="component" value="Unassembled WGS sequence"/>
</dbReference>
<keyword evidence="3" id="KW-0067">ATP-binding</keyword>
<dbReference type="CDD" id="cd16936">
    <property type="entry name" value="HATPase_RsbW-like"/>
    <property type="match status" value="1"/>
</dbReference>
<evidence type="ECO:0000256" key="1">
    <source>
        <dbReference type="ARBA" id="ARBA00022527"/>
    </source>
</evidence>
<keyword evidence="1" id="KW-0808">Transferase</keyword>